<gene>
    <name evidence="12" type="primary">LOC112814274</name>
</gene>
<evidence type="ECO:0000256" key="2">
    <source>
        <dbReference type="ARBA" id="ARBA00009907"/>
    </source>
</evidence>
<comment type="subcellular location">
    <subcellularLocation>
        <location evidence="1">Endoplasmic reticulum membrane</location>
        <topology evidence="1">Single-pass membrane protein</topology>
    </subcellularLocation>
</comment>
<accession>A0A3Q7N6I9</accession>
<dbReference type="GO" id="GO:0005789">
    <property type="term" value="C:endoplasmic reticulum membrane"/>
    <property type="evidence" value="ECO:0007669"/>
    <property type="project" value="UniProtKB-SubCell"/>
</dbReference>
<dbReference type="Pfam" id="PF15169">
    <property type="entry name" value="Cybc1_Eros"/>
    <property type="match status" value="1"/>
</dbReference>
<comment type="similarity">
    <text evidence="2">Belongs to the CYBC1 family.</text>
</comment>
<keyword evidence="5" id="KW-0256">Endoplasmic reticulum</keyword>
<evidence type="ECO:0000256" key="10">
    <source>
        <dbReference type="ARBA" id="ARBA00030424"/>
    </source>
</evidence>
<dbReference type="RefSeq" id="XP_025715489.1">
    <property type="nucleotide sequence ID" value="XM_025859704.1"/>
</dbReference>
<dbReference type="CTD" id="79415"/>
<reference evidence="12" key="2">
    <citation type="submission" date="2025-08" db="UniProtKB">
        <authorList>
            <consortium name="RefSeq"/>
        </authorList>
    </citation>
    <scope>IDENTIFICATION</scope>
    <source>
        <tissue evidence="12">Blood</tissue>
    </source>
</reference>
<keyword evidence="6" id="KW-0391">Immunity</keyword>
<dbReference type="InterPro" id="IPR027846">
    <property type="entry name" value="Cybc1"/>
</dbReference>
<dbReference type="GO" id="GO:0045087">
    <property type="term" value="P:innate immune response"/>
    <property type="evidence" value="ECO:0007669"/>
    <property type="project" value="UniProtKB-KW"/>
</dbReference>
<keyword evidence="4" id="KW-0812">Transmembrane</keyword>
<evidence type="ECO:0000256" key="6">
    <source>
        <dbReference type="ARBA" id="ARBA00022859"/>
    </source>
</evidence>
<dbReference type="PANTHER" id="PTHR31837">
    <property type="entry name" value="CYTOCHROME B-245 CHAPERONE 1"/>
    <property type="match status" value="1"/>
</dbReference>
<keyword evidence="9" id="KW-0143">Chaperone</keyword>
<keyword evidence="7" id="KW-1133">Transmembrane helix</keyword>
<evidence type="ECO:0000313" key="12">
    <source>
        <dbReference type="RefSeq" id="XP_025715489.1"/>
    </source>
</evidence>
<evidence type="ECO:0000256" key="9">
    <source>
        <dbReference type="ARBA" id="ARBA00023186"/>
    </source>
</evidence>
<dbReference type="InParanoid" id="A0A3Q7N6I9"/>
<evidence type="ECO:0000313" key="11">
    <source>
        <dbReference type="Proteomes" id="UP000286641"/>
    </source>
</evidence>
<evidence type="ECO:0000256" key="1">
    <source>
        <dbReference type="ARBA" id="ARBA00004389"/>
    </source>
</evidence>
<keyword evidence="11" id="KW-1185">Reference proteome</keyword>
<dbReference type="Proteomes" id="UP000286641">
    <property type="component" value="Unplaced"/>
</dbReference>
<keyword evidence="3" id="KW-0399">Innate immunity</keyword>
<evidence type="ECO:0000256" key="8">
    <source>
        <dbReference type="ARBA" id="ARBA00023136"/>
    </source>
</evidence>
<protein>
    <recommendedName>
        <fullName evidence="10">Essential for reactive oxygen species protein</fullName>
    </recommendedName>
</protein>
<organism evidence="11 12">
    <name type="scientific">Callorhinus ursinus</name>
    <name type="common">Northern fur seal</name>
    <dbReference type="NCBI Taxonomy" id="34884"/>
    <lineage>
        <taxon>Eukaryota</taxon>
        <taxon>Metazoa</taxon>
        <taxon>Chordata</taxon>
        <taxon>Craniata</taxon>
        <taxon>Vertebrata</taxon>
        <taxon>Euteleostomi</taxon>
        <taxon>Mammalia</taxon>
        <taxon>Eutheria</taxon>
        <taxon>Laurasiatheria</taxon>
        <taxon>Carnivora</taxon>
        <taxon>Caniformia</taxon>
        <taxon>Pinnipedia</taxon>
        <taxon>Otariidae</taxon>
        <taxon>Callorhinus</taxon>
    </lineage>
</organism>
<evidence type="ECO:0000256" key="4">
    <source>
        <dbReference type="ARBA" id="ARBA00022692"/>
    </source>
</evidence>
<proteinExistence type="inferred from homology"/>
<evidence type="ECO:0000256" key="3">
    <source>
        <dbReference type="ARBA" id="ARBA00022588"/>
    </source>
</evidence>
<dbReference type="AlphaFoldDB" id="A0A3Q7N6I9"/>
<reference key="1">
    <citation type="submission" date="2019-01" db="UniProtKB">
        <authorList>
            <consortium name="RefSeq"/>
        </authorList>
    </citation>
    <scope>IDENTIFICATION</scope>
</reference>
<evidence type="ECO:0000256" key="5">
    <source>
        <dbReference type="ARBA" id="ARBA00022824"/>
    </source>
</evidence>
<sequence>MLAPVSCREWCALSPGMYMRVESRTSSCLHLKRAPGIRSWSLLVGILSIGLAAAYYSGDSLGWKLFYVTGCLFVAVQNLEAWEEAVFNKSTGQVVLKTFSLYRKLLTLFRTGHDQGGSHSGLRGWAQGEDLEERGLPLLPGECWESPQGQRAGLGSVTWKPSPSLLPPSWNCTAWRVLWSCLRAVTARLMAWGARANAHRTPLALVLVAPW</sequence>
<name>A0A3Q7N6I9_CALUR</name>
<keyword evidence="8" id="KW-0472">Membrane</keyword>
<dbReference type="PANTHER" id="PTHR31837:SF3">
    <property type="entry name" value="CYTOCHROME B-245 CHAPERONE 1"/>
    <property type="match status" value="1"/>
</dbReference>
<evidence type="ECO:0000256" key="7">
    <source>
        <dbReference type="ARBA" id="ARBA00022989"/>
    </source>
</evidence>